<gene>
    <name evidence="2" type="ORF">AM493_02680</name>
</gene>
<reference evidence="2 3" key="1">
    <citation type="submission" date="2015-08" db="EMBL/GenBank/DDBJ databases">
        <title>Whole genome sequence of Flavobacterium akiainvivens IK-1T, from decaying Wikstroemia oahuensis, an endemic Hawaiian shrub.</title>
        <authorList>
            <person name="Wan X."/>
            <person name="Hou S."/>
            <person name="Saito J."/>
            <person name="Donachie S."/>
        </authorList>
    </citation>
    <scope>NUCLEOTIDE SEQUENCE [LARGE SCALE GENOMIC DNA]</scope>
    <source>
        <strain evidence="2 3">IK-1</strain>
    </source>
</reference>
<feature type="signal peptide" evidence="1">
    <location>
        <begin position="1"/>
        <end position="17"/>
    </location>
</feature>
<organism evidence="2 3">
    <name type="scientific">Flavobacterium akiainvivens</name>
    <dbReference type="NCBI Taxonomy" id="1202724"/>
    <lineage>
        <taxon>Bacteria</taxon>
        <taxon>Pseudomonadati</taxon>
        <taxon>Bacteroidota</taxon>
        <taxon>Flavobacteriia</taxon>
        <taxon>Flavobacteriales</taxon>
        <taxon>Flavobacteriaceae</taxon>
        <taxon>Flavobacterium</taxon>
    </lineage>
</organism>
<dbReference type="STRING" id="1202724.AM493_02680"/>
<feature type="chain" id="PRO_5005839239" evidence="1">
    <location>
        <begin position="18"/>
        <end position="222"/>
    </location>
</feature>
<dbReference type="EMBL" id="LIYD01000005">
    <property type="protein sequence ID" value="KOS05059.1"/>
    <property type="molecule type" value="Genomic_DNA"/>
</dbReference>
<comment type="caution">
    <text evidence="2">The sequence shown here is derived from an EMBL/GenBank/DDBJ whole genome shotgun (WGS) entry which is preliminary data.</text>
</comment>
<evidence type="ECO:0000313" key="3">
    <source>
        <dbReference type="Proteomes" id="UP000037755"/>
    </source>
</evidence>
<dbReference type="Proteomes" id="UP000037755">
    <property type="component" value="Unassembled WGS sequence"/>
</dbReference>
<dbReference type="PATRIC" id="fig|1202724.3.peg.549"/>
<name>A0A0M9VH92_9FLAO</name>
<keyword evidence="3" id="KW-1185">Reference proteome</keyword>
<dbReference type="AlphaFoldDB" id="A0A0M9VH92"/>
<protein>
    <submittedName>
        <fullName evidence="2">Uncharacterized protein</fullName>
    </submittedName>
</protein>
<dbReference type="RefSeq" id="WP_054406121.1">
    <property type="nucleotide sequence ID" value="NZ_FOYA01000006.1"/>
</dbReference>
<accession>A0A0M9VH92</accession>
<evidence type="ECO:0000313" key="2">
    <source>
        <dbReference type="EMBL" id="KOS05059.1"/>
    </source>
</evidence>
<sequence length="222" mass="25406">MKHYFTLLLLITFSINAQVRDSLFGTWEFEAFADDMGVDKEKKARVEGYMKGYTFVFYPDNYYEAKLLTSTEKGIWKLTGNTITATTNEGKISGTLEILSLEPHKMKVRQKELIMTFKRNDSFSNPANIMHKWKFEGTRLDPDDEDLQPAPANNFIDFRPDNTYTVTVGQINETGFWYFDAKTNTIIATSASGAKQWKVVIANSNTLELHMNTAKTGFVFSR</sequence>
<proteinExistence type="predicted"/>
<keyword evidence="1" id="KW-0732">Signal</keyword>
<evidence type="ECO:0000256" key="1">
    <source>
        <dbReference type="SAM" id="SignalP"/>
    </source>
</evidence>